<evidence type="ECO:0000313" key="2">
    <source>
        <dbReference type="Proteomes" id="UP000724874"/>
    </source>
</evidence>
<dbReference type="EMBL" id="JADNYJ010000012">
    <property type="protein sequence ID" value="KAF8908183.1"/>
    <property type="molecule type" value="Genomic_DNA"/>
</dbReference>
<dbReference type="AlphaFoldDB" id="A0A9P5TS87"/>
<gene>
    <name evidence="1" type="ORF">CPB84DRAFT_1744355</name>
</gene>
<dbReference type="Proteomes" id="UP000724874">
    <property type="component" value="Unassembled WGS sequence"/>
</dbReference>
<reference evidence="1" key="1">
    <citation type="submission" date="2020-11" db="EMBL/GenBank/DDBJ databases">
        <authorList>
            <consortium name="DOE Joint Genome Institute"/>
            <person name="Ahrendt S."/>
            <person name="Riley R."/>
            <person name="Andreopoulos W."/>
            <person name="LaButti K."/>
            <person name="Pangilinan J."/>
            <person name="Ruiz-duenas F.J."/>
            <person name="Barrasa J.M."/>
            <person name="Sanchez-Garcia M."/>
            <person name="Camarero S."/>
            <person name="Miyauchi S."/>
            <person name="Serrano A."/>
            <person name="Linde D."/>
            <person name="Babiker R."/>
            <person name="Drula E."/>
            <person name="Ayuso-Fernandez I."/>
            <person name="Pacheco R."/>
            <person name="Padilla G."/>
            <person name="Ferreira P."/>
            <person name="Barriuso J."/>
            <person name="Kellner H."/>
            <person name="Castanera R."/>
            <person name="Alfaro M."/>
            <person name="Ramirez L."/>
            <person name="Pisabarro A.G."/>
            <person name="Kuo A."/>
            <person name="Tritt A."/>
            <person name="Lipzen A."/>
            <person name="He G."/>
            <person name="Yan M."/>
            <person name="Ng V."/>
            <person name="Cullen D."/>
            <person name="Martin F."/>
            <person name="Rosso M.-N."/>
            <person name="Henrissat B."/>
            <person name="Hibbett D."/>
            <person name="Martinez A.T."/>
            <person name="Grigoriev I.V."/>
        </authorList>
    </citation>
    <scope>NUCLEOTIDE SEQUENCE</scope>
    <source>
        <strain evidence="1">AH 44721</strain>
    </source>
</reference>
<accession>A0A9P5TS87</accession>
<protein>
    <submittedName>
        <fullName evidence="1">Uncharacterized protein</fullName>
    </submittedName>
</protein>
<proteinExistence type="predicted"/>
<keyword evidence="2" id="KW-1185">Reference proteome</keyword>
<comment type="caution">
    <text evidence="1">The sequence shown here is derived from an EMBL/GenBank/DDBJ whole genome shotgun (WGS) entry which is preliminary data.</text>
</comment>
<sequence>MASPFARRSQFPPELVDSVIDHNHADRPTLKICALVSRQWTASSRFHLFSRVVVAHDNAREFIQLLSSPHCTVASAVQDLAFQFVSGSQRWFSEFSRRLSYLDKTTNITSLDIPGAPGALIREEVQTALLAFSGQIKTLSFGPVVFESFKDFARLLCAFRALESLSCACTYRTRATGHVENQVLRLRLMGILRQVKLVSPSTKPVLDFLLLQGVGGSPVLPTMASLSLSYLTVEDYPPLTRYLGTPNNNLQSLTIKMDNNVSGTNIDTLAESLNLAQLRVLQILCIDTIPLLSPDQALNLLSWITSQQFANLEISVALIQGIAGLDILLGGDQFHALQKVKSLGRPGIKFVSSSPVAT</sequence>
<evidence type="ECO:0000313" key="1">
    <source>
        <dbReference type="EMBL" id="KAF8908183.1"/>
    </source>
</evidence>
<name>A0A9P5TS87_GYMJU</name>
<organism evidence="1 2">
    <name type="scientific">Gymnopilus junonius</name>
    <name type="common">Spectacular rustgill mushroom</name>
    <name type="synonym">Gymnopilus spectabilis subsp. junonius</name>
    <dbReference type="NCBI Taxonomy" id="109634"/>
    <lineage>
        <taxon>Eukaryota</taxon>
        <taxon>Fungi</taxon>
        <taxon>Dikarya</taxon>
        <taxon>Basidiomycota</taxon>
        <taxon>Agaricomycotina</taxon>
        <taxon>Agaricomycetes</taxon>
        <taxon>Agaricomycetidae</taxon>
        <taxon>Agaricales</taxon>
        <taxon>Agaricineae</taxon>
        <taxon>Hymenogastraceae</taxon>
        <taxon>Gymnopilus</taxon>
    </lineage>
</organism>
<dbReference type="OrthoDB" id="2921803at2759"/>